<dbReference type="InterPro" id="IPR016187">
    <property type="entry name" value="CTDL_fold"/>
</dbReference>
<gene>
    <name evidence="3" type="ORF">WR25_25342</name>
</gene>
<dbReference type="PANTHER" id="PTHR47324:SF3">
    <property type="entry name" value="EGF-LIKE DOMAIN-CONTAINING PROTEIN"/>
    <property type="match status" value="1"/>
</dbReference>
<evidence type="ECO:0000256" key="1">
    <source>
        <dbReference type="ARBA" id="ARBA00023157"/>
    </source>
</evidence>
<dbReference type="Gene3D" id="3.10.100.10">
    <property type="entry name" value="Mannose-Binding Protein A, subunit A"/>
    <property type="match status" value="1"/>
</dbReference>
<dbReference type="InterPro" id="IPR018378">
    <property type="entry name" value="C-type_lectin_CS"/>
</dbReference>
<dbReference type="EMBL" id="LIAE01010435">
    <property type="protein sequence ID" value="PAV61107.1"/>
    <property type="molecule type" value="Genomic_DNA"/>
</dbReference>
<accession>A0A2A2JHF3</accession>
<dbReference type="Proteomes" id="UP000218231">
    <property type="component" value="Unassembled WGS sequence"/>
</dbReference>
<evidence type="ECO:0000259" key="2">
    <source>
        <dbReference type="PROSITE" id="PS50041"/>
    </source>
</evidence>
<dbReference type="OrthoDB" id="5779730at2759"/>
<dbReference type="SUPFAM" id="SSF56436">
    <property type="entry name" value="C-type lectin-like"/>
    <property type="match status" value="1"/>
</dbReference>
<evidence type="ECO:0000313" key="3">
    <source>
        <dbReference type="EMBL" id="PAV61107.1"/>
    </source>
</evidence>
<keyword evidence="1" id="KW-1015">Disulfide bond</keyword>
<organism evidence="3 4">
    <name type="scientific">Diploscapter pachys</name>
    <dbReference type="NCBI Taxonomy" id="2018661"/>
    <lineage>
        <taxon>Eukaryota</taxon>
        <taxon>Metazoa</taxon>
        <taxon>Ecdysozoa</taxon>
        <taxon>Nematoda</taxon>
        <taxon>Chromadorea</taxon>
        <taxon>Rhabditida</taxon>
        <taxon>Rhabditina</taxon>
        <taxon>Rhabditomorpha</taxon>
        <taxon>Rhabditoidea</taxon>
        <taxon>Rhabditidae</taxon>
        <taxon>Diploscapter</taxon>
    </lineage>
</organism>
<dbReference type="InterPro" id="IPR053295">
    <property type="entry name" value="Innate_immunity_reg"/>
</dbReference>
<dbReference type="PROSITE" id="PS50041">
    <property type="entry name" value="C_TYPE_LECTIN_2"/>
    <property type="match status" value="1"/>
</dbReference>
<dbReference type="PROSITE" id="PS00615">
    <property type="entry name" value="C_TYPE_LECTIN_1"/>
    <property type="match status" value="1"/>
</dbReference>
<protein>
    <recommendedName>
        <fullName evidence="2">C-type lectin domain-containing protein</fullName>
    </recommendedName>
</protein>
<comment type="caution">
    <text evidence="3">The sequence shown here is derived from an EMBL/GenBank/DDBJ whole genome shotgun (WGS) entry which is preliminary data.</text>
</comment>
<name>A0A2A2JHF3_9BILA</name>
<dbReference type="AlphaFoldDB" id="A0A2A2JHF3"/>
<dbReference type="InterPro" id="IPR001304">
    <property type="entry name" value="C-type_lectin-like"/>
</dbReference>
<sequence length="663" mass="74918">MNNYVYSSIKNGVFPIWIGAKCYSSVPSSCYWDADNSTMEYHNFGAGEPLPERGNCIFMSINPDRRGQWYSDDCYDRRYYYACEKSVIENPTKYKIQGHYYDVTADDVLGIEKSRKDFLPQETKIANWLSHILDNDYVDFYVEYFEIHGAAAGFPTAIYFGYLTTNGNSTRNDLIKNLELPPTMSVYLLMPVDSVPPPPPLTGNNTNNLNSNASCQNFGIFNGYNCSCSAECYDSQCQPEKCAGRKNGVSFESQSMILVVSLRSSMASDIQTLSDAIPYLLHQWRATINEFTNYIITTFRQRSDVFYMSTEVFFNRTDLLNYMNGLVVGDANADQPVLSAAVAVQAYAPQMNIYSNILVLTDGRASDATSEDLHYPPRNNETYLIAQTLQWRNRITFLLTQTSDAPINMNGDGFDVYRRVSRAVQGDLLMLDKKELNSTLYNIVNEFSDIQVVNASYGMTSNFTFDLYYRYVEYESCIVLVSVENGKRLPNVTLPGAYVSDLSPTFNNSQFIMFVLEEKYVPSLAIIPYSDPYNVLLFNQGDQSVKWVTFTDDPYIDAGYSFAFAGKQMAASGNVGISLYTAPINWENGTISRTFEARDRDSWSCDFSYTFGSVDACKPGPFNIIITTRMLSNGYYRNETFILPGFCFILDSGSDGKNGNHIF</sequence>
<dbReference type="InterPro" id="IPR016186">
    <property type="entry name" value="C-type_lectin-like/link_sf"/>
</dbReference>
<evidence type="ECO:0000313" key="4">
    <source>
        <dbReference type="Proteomes" id="UP000218231"/>
    </source>
</evidence>
<proteinExistence type="predicted"/>
<dbReference type="PANTHER" id="PTHR47324">
    <property type="entry name" value="PROTEIN IRG-7-RELATED"/>
    <property type="match status" value="1"/>
</dbReference>
<feature type="domain" description="C-type lectin" evidence="2">
    <location>
        <begin position="1"/>
        <end position="80"/>
    </location>
</feature>
<dbReference type="CDD" id="cd00037">
    <property type="entry name" value="CLECT"/>
    <property type="match status" value="1"/>
</dbReference>
<keyword evidence="4" id="KW-1185">Reference proteome</keyword>
<reference evidence="3 4" key="1">
    <citation type="journal article" date="2017" name="Curr. Biol.">
        <title>Genome architecture and evolution of a unichromosomal asexual nematode.</title>
        <authorList>
            <person name="Fradin H."/>
            <person name="Zegar C."/>
            <person name="Gutwein M."/>
            <person name="Lucas J."/>
            <person name="Kovtun M."/>
            <person name="Corcoran D."/>
            <person name="Baugh L.R."/>
            <person name="Kiontke K."/>
            <person name="Gunsalus K."/>
            <person name="Fitch D.H."/>
            <person name="Piano F."/>
        </authorList>
    </citation>
    <scope>NUCLEOTIDE SEQUENCE [LARGE SCALE GENOMIC DNA]</scope>
    <source>
        <strain evidence="3">PF1309</strain>
    </source>
</reference>
<dbReference type="STRING" id="2018661.A0A2A2JHF3"/>